<gene>
    <name evidence="1" type="ORF">CDAR_296401</name>
</gene>
<dbReference type="EMBL" id="BPLQ01003042">
    <property type="protein sequence ID" value="GIX97472.1"/>
    <property type="molecule type" value="Genomic_DNA"/>
</dbReference>
<protein>
    <submittedName>
        <fullName evidence="1">Uncharacterized protein</fullName>
    </submittedName>
</protein>
<comment type="caution">
    <text evidence="1">The sequence shown here is derived from an EMBL/GenBank/DDBJ whole genome shotgun (WGS) entry which is preliminary data.</text>
</comment>
<proteinExistence type="predicted"/>
<keyword evidence="2" id="KW-1185">Reference proteome</keyword>
<evidence type="ECO:0000313" key="2">
    <source>
        <dbReference type="Proteomes" id="UP001054837"/>
    </source>
</evidence>
<evidence type="ECO:0000313" key="1">
    <source>
        <dbReference type="EMBL" id="GIX97472.1"/>
    </source>
</evidence>
<name>A0AAV4PIX9_9ARAC</name>
<dbReference type="Proteomes" id="UP001054837">
    <property type="component" value="Unassembled WGS sequence"/>
</dbReference>
<reference evidence="1 2" key="1">
    <citation type="submission" date="2021-06" db="EMBL/GenBank/DDBJ databases">
        <title>Caerostris darwini draft genome.</title>
        <authorList>
            <person name="Kono N."/>
            <person name="Arakawa K."/>
        </authorList>
    </citation>
    <scope>NUCLEOTIDE SEQUENCE [LARGE SCALE GENOMIC DNA]</scope>
</reference>
<accession>A0AAV4PIX9</accession>
<sequence length="210" mass="23955">MYIYIYDIEYKRSFLITSRQSTFSNRSQRSFSSHRLPQQHYSSTDHLFHALLQKTFPPGQFISAAKAITWSLAFPVGGGFQKEALKPYQRHPLYVPITQHVCNINHGEPFIACRAVPSNKLSILSPAPKQNFWNYKNLIPPAKLHHGKVSALISDILLAAQGHEKSLPGIMEWDDCLGQSRVMIVLPLGHWGVYVLITFPSCEPHIEWFI</sequence>
<dbReference type="AlphaFoldDB" id="A0AAV4PIX9"/>
<organism evidence="1 2">
    <name type="scientific">Caerostris darwini</name>
    <dbReference type="NCBI Taxonomy" id="1538125"/>
    <lineage>
        <taxon>Eukaryota</taxon>
        <taxon>Metazoa</taxon>
        <taxon>Ecdysozoa</taxon>
        <taxon>Arthropoda</taxon>
        <taxon>Chelicerata</taxon>
        <taxon>Arachnida</taxon>
        <taxon>Araneae</taxon>
        <taxon>Araneomorphae</taxon>
        <taxon>Entelegynae</taxon>
        <taxon>Araneoidea</taxon>
        <taxon>Araneidae</taxon>
        <taxon>Caerostris</taxon>
    </lineage>
</organism>